<dbReference type="VEuPathDB" id="FungiDB:PV09_01619"/>
<reference evidence="14 15" key="1">
    <citation type="submission" date="2015-01" db="EMBL/GenBank/DDBJ databases">
        <title>The Genome Sequence of Ochroconis gallopava CBS43764.</title>
        <authorList>
            <consortium name="The Broad Institute Genomics Platform"/>
            <person name="Cuomo C."/>
            <person name="de Hoog S."/>
            <person name="Gorbushina A."/>
            <person name="Stielow B."/>
            <person name="Teixiera M."/>
            <person name="Abouelleil A."/>
            <person name="Chapman S.B."/>
            <person name="Priest M."/>
            <person name="Young S.K."/>
            <person name="Wortman J."/>
            <person name="Nusbaum C."/>
            <person name="Birren B."/>
        </authorList>
    </citation>
    <scope>NUCLEOTIDE SEQUENCE [LARGE SCALE GENOMIC DNA]</scope>
    <source>
        <strain evidence="14 15">CBS 43764</strain>
    </source>
</reference>
<dbReference type="FunFam" id="3.40.50.720:FF:000131">
    <property type="entry name" value="Short-chain dehydrogenase/reductase 3"/>
    <property type="match status" value="1"/>
</dbReference>
<dbReference type="STRING" id="253628.A0A0D2B8U3"/>
<evidence type="ECO:0000256" key="11">
    <source>
        <dbReference type="ARBA" id="ARBA00082544"/>
    </source>
</evidence>
<keyword evidence="8 13" id="KW-0472">Membrane</keyword>
<dbReference type="PRINTS" id="PR00081">
    <property type="entry name" value="GDHRDH"/>
</dbReference>
<evidence type="ECO:0000256" key="8">
    <source>
        <dbReference type="ARBA" id="ARBA00023136"/>
    </source>
</evidence>
<evidence type="ECO:0000256" key="9">
    <source>
        <dbReference type="ARBA" id="ARBA00059620"/>
    </source>
</evidence>
<dbReference type="Gene3D" id="3.40.50.720">
    <property type="entry name" value="NAD(P)-binding Rossmann-like Domain"/>
    <property type="match status" value="1"/>
</dbReference>
<evidence type="ECO:0000256" key="12">
    <source>
        <dbReference type="RuleBase" id="RU000363"/>
    </source>
</evidence>
<accession>A0A0D2B8U3</accession>
<dbReference type="GeneID" id="27309592"/>
<sequence>MTDPIRVVRPPRIARKTESQPWHTYFTVDVLYAAARKTILHPFVAWIIPLCLRAVTVPYDDISMQLSIGYACLLTLLWVLSVLNNRIAYGIPREVDYDEEVIIITGGASGLGRLIADFYVMRGASVAVLDLKQADDDEFMGIRYYQCDIGDKKQVDEAITKIKTDLGTPTILVNNAGVMHSKSILDLDPEEIELTLRVNLLSHWHTVKACLPGMLEEERGTIVTVASVLGYLGCPNLSAYTATKAGLLAFHQSLTAELSQTPEIKTILVAPGQLDTPMFKGMNTPSNFLAPVVAPVELAKEIVNMIDSGWSGEICLPLYTRVTPLIPALPAAIQKILKALSGMDKAILDFTAARKKES</sequence>
<dbReference type="OrthoDB" id="5840532at2759"/>
<dbReference type="FunCoup" id="A0A0D2B8U3">
    <property type="interactions" value="518"/>
</dbReference>
<dbReference type="SUPFAM" id="SSF51735">
    <property type="entry name" value="NAD(P)-binding Rossmann-fold domains"/>
    <property type="match status" value="1"/>
</dbReference>
<evidence type="ECO:0000256" key="5">
    <source>
        <dbReference type="ARBA" id="ARBA00022989"/>
    </source>
</evidence>
<dbReference type="PANTHER" id="PTHR24322">
    <property type="entry name" value="PKSB"/>
    <property type="match status" value="1"/>
</dbReference>
<dbReference type="InterPro" id="IPR002347">
    <property type="entry name" value="SDR_fam"/>
</dbReference>
<dbReference type="CDD" id="cd05339">
    <property type="entry name" value="17beta-HSDXI-like_SDR_c"/>
    <property type="match status" value="1"/>
</dbReference>
<dbReference type="GO" id="GO:0052650">
    <property type="term" value="F:all-trans-retinol dehydrogenase (NADP+) activity"/>
    <property type="evidence" value="ECO:0007669"/>
    <property type="project" value="UniProtKB-ARBA"/>
</dbReference>
<comment type="subcellular location">
    <subcellularLocation>
        <location evidence="1">Membrane</location>
        <topology evidence="1">Multi-pass membrane protein</topology>
    </subcellularLocation>
</comment>
<dbReference type="InterPro" id="IPR036291">
    <property type="entry name" value="NAD(P)-bd_dom_sf"/>
</dbReference>
<protein>
    <recommendedName>
        <fullName evidence="10">Short-chain dehydrogenase/reductase 3</fullName>
    </recommendedName>
    <alternativeName>
        <fullName evidence="11">Retinal short-chain dehydrogenase/reductase 1</fullName>
    </alternativeName>
</protein>
<proteinExistence type="inferred from homology"/>
<dbReference type="Pfam" id="PF00106">
    <property type="entry name" value="adh_short"/>
    <property type="match status" value="1"/>
</dbReference>
<feature type="transmembrane region" description="Helical" evidence="13">
    <location>
        <begin position="39"/>
        <end position="56"/>
    </location>
</feature>
<dbReference type="RefSeq" id="XP_016217548.1">
    <property type="nucleotide sequence ID" value="XM_016354536.1"/>
</dbReference>
<evidence type="ECO:0000256" key="1">
    <source>
        <dbReference type="ARBA" id="ARBA00004141"/>
    </source>
</evidence>
<dbReference type="AlphaFoldDB" id="A0A0D2B8U3"/>
<gene>
    <name evidence="14" type="ORF">PV09_01619</name>
</gene>
<keyword evidence="7" id="KW-0443">Lipid metabolism</keyword>
<evidence type="ECO:0000313" key="14">
    <source>
        <dbReference type="EMBL" id="KIW07679.1"/>
    </source>
</evidence>
<comment type="similarity">
    <text evidence="2 12">Belongs to the short-chain dehydrogenases/reductases (SDR) family.</text>
</comment>
<evidence type="ECO:0000256" key="4">
    <source>
        <dbReference type="ARBA" id="ARBA00022857"/>
    </source>
</evidence>
<dbReference type="PRINTS" id="PR00080">
    <property type="entry name" value="SDRFAMILY"/>
</dbReference>
<dbReference type="Proteomes" id="UP000053259">
    <property type="component" value="Unassembled WGS sequence"/>
</dbReference>
<keyword evidence="5 13" id="KW-1133">Transmembrane helix</keyword>
<keyword evidence="3 13" id="KW-0812">Transmembrane</keyword>
<evidence type="ECO:0000256" key="13">
    <source>
        <dbReference type="SAM" id="Phobius"/>
    </source>
</evidence>
<evidence type="ECO:0000256" key="6">
    <source>
        <dbReference type="ARBA" id="ARBA00023002"/>
    </source>
</evidence>
<dbReference type="EMBL" id="KN847532">
    <property type="protein sequence ID" value="KIW07679.1"/>
    <property type="molecule type" value="Genomic_DNA"/>
</dbReference>
<evidence type="ECO:0000256" key="2">
    <source>
        <dbReference type="ARBA" id="ARBA00006484"/>
    </source>
</evidence>
<evidence type="ECO:0000256" key="3">
    <source>
        <dbReference type="ARBA" id="ARBA00022692"/>
    </source>
</evidence>
<feature type="transmembrane region" description="Helical" evidence="13">
    <location>
        <begin position="62"/>
        <end position="83"/>
    </location>
</feature>
<evidence type="ECO:0000256" key="7">
    <source>
        <dbReference type="ARBA" id="ARBA00023098"/>
    </source>
</evidence>
<dbReference type="InParanoid" id="A0A0D2B8U3"/>
<dbReference type="HOGENOM" id="CLU_010194_5_1_1"/>
<comment type="function">
    <text evidence="9">Catalyzes the reduction of all-trans-retinal to all-trans-retinol in the presence of NADPH.</text>
</comment>
<dbReference type="GO" id="GO:0016020">
    <property type="term" value="C:membrane"/>
    <property type="evidence" value="ECO:0007669"/>
    <property type="project" value="UniProtKB-SubCell"/>
</dbReference>
<name>A0A0D2B8U3_9PEZI</name>
<keyword evidence="15" id="KW-1185">Reference proteome</keyword>
<dbReference type="PANTHER" id="PTHR24322:SF736">
    <property type="entry name" value="RETINOL DEHYDROGENASE 10"/>
    <property type="match status" value="1"/>
</dbReference>
<keyword evidence="4" id="KW-0521">NADP</keyword>
<evidence type="ECO:0000313" key="15">
    <source>
        <dbReference type="Proteomes" id="UP000053259"/>
    </source>
</evidence>
<organism evidence="14 15">
    <name type="scientific">Verruconis gallopava</name>
    <dbReference type="NCBI Taxonomy" id="253628"/>
    <lineage>
        <taxon>Eukaryota</taxon>
        <taxon>Fungi</taxon>
        <taxon>Dikarya</taxon>
        <taxon>Ascomycota</taxon>
        <taxon>Pezizomycotina</taxon>
        <taxon>Dothideomycetes</taxon>
        <taxon>Pleosporomycetidae</taxon>
        <taxon>Venturiales</taxon>
        <taxon>Sympoventuriaceae</taxon>
        <taxon>Verruconis</taxon>
    </lineage>
</organism>
<keyword evidence="6" id="KW-0560">Oxidoreductase</keyword>
<evidence type="ECO:0000256" key="10">
    <source>
        <dbReference type="ARBA" id="ARBA00068717"/>
    </source>
</evidence>